<dbReference type="RefSeq" id="WP_344542090.1">
    <property type="nucleotide sequence ID" value="NZ_BAAATD010000004.1"/>
</dbReference>
<dbReference type="PANTHER" id="PTHR47756">
    <property type="entry name" value="BLL6612 PROTEIN-RELATED"/>
    <property type="match status" value="1"/>
</dbReference>
<evidence type="ECO:0000256" key="4">
    <source>
        <dbReference type="ARBA" id="ARBA00023163"/>
    </source>
</evidence>
<dbReference type="InterPro" id="IPR007627">
    <property type="entry name" value="RNA_pol_sigma70_r2"/>
</dbReference>
<gene>
    <name evidence="8" type="ORF">GCM10010411_34910</name>
</gene>
<accession>A0ABN3PR08</accession>
<dbReference type="InterPro" id="IPR013249">
    <property type="entry name" value="RNA_pol_sigma70_r4_t2"/>
</dbReference>
<dbReference type="SUPFAM" id="SSF88659">
    <property type="entry name" value="Sigma3 and sigma4 domains of RNA polymerase sigma factors"/>
    <property type="match status" value="1"/>
</dbReference>
<dbReference type="InterPro" id="IPR013325">
    <property type="entry name" value="RNA_pol_sigma_r2"/>
</dbReference>
<dbReference type="Pfam" id="PF04542">
    <property type="entry name" value="Sigma70_r2"/>
    <property type="match status" value="1"/>
</dbReference>
<dbReference type="Pfam" id="PF08281">
    <property type="entry name" value="Sigma70_r4_2"/>
    <property type="match status" value="1"/>
</dbReference>
<feature type="domain" description="DUF6596" evidence="7">
    <location>
        <begin position="181"/>
        <end position="280"/>
    </location>
</feature>
<proteinExistence type="inferred from homology"/>
<dbReference type="Pfam" id="PF20239">
    <property type="entry name" value="DUF6596"/>
    <property type="match status" value="1"/>
</dbReference>
<sequence length="418" mass="45838">MSEDFEDLLRDLAPQVLGALMRRYGRFDTAEDAVQEALLAAATQWPAEGVPDNPYGWLVTAATRRFIDWVRSDAAQRRREDADLTAVPPSELVAPGADEALTGEHDDSLKLLFLCCHPSLSTSSQIALTLRAVGGLTTAEIAHAFFVPETTMAQRISRAKQSIRRAGATFELPPAGERAERLKAVLHVLYLMFNEGYTVTAGPDLQRDDLTADALRLARLVRRLLPDDGEVAGLLALMLLTEARRDARTDAVGSLIPLAEQDRGRWDRELIAEGVALVTETLARTRELGPYQVQAAIAAVHDEAARVEDTDWPQVLALYGLLERIAPNPMVTLGRAVAEAMVNGPGAGLATVAELEADDRMARHHRLHAVRAHLLEMADRPQDAFDAYRTASRHATSVPEKRYLEGRAARLAEAQNTR</sequence>
<feature type="domain" description="RNA polymerase sigma-70 region 2" evidence="5">
    <location>
        <begin position="9"/>
        <end position="73"/>
    </location>
</feature>
<dbReference type="NCBIfam" id="TIGR02937">
    <property type="entry name" value="sigma70-ECF"/>
    <property type="match status" value="1"/>
</dbReference>
<reference evidence="8 9" key="1">
    <citation type="journal article" date="2019" name="Int. J. Syst. Evol. Microbiol.">
        <title>The Global Catalogue of Microorganisms (GCM) 10K type strain sequencing project: providing services to taxonomists for standard genome sequencing and annotation.</title>
        <authorList>
            <consortium name="The Broad Institute Genomics Platform"/>
            <consortium name="The Broad Institute Genome Sequencing Center for Infectious Disease"/>
            <person name="Wu L."/>
            <person name="Ma J."/>
        </authorList>
    </citation>
    <scope>NUCLEOTIDE SEQUENCE [LARGE SCALE GENOMIC DNA]</scope>
    <source>
        <strain evidence="8 9">JCM 6833</strain>
    </source>
</reference>
<name>A0ABN3PR08_9ACTN</name>
<evidence type="ECO:0000313" key="8">
    <source>
        <dbReference type="EMBL" id="GAA2598392.1"/>
    </source>
</evidence>
<keyword evidence="9" id="KW-1185">Reference proteome</keyword>
<protein>
    <submittedName>
        <fullName evidence="8">Sigma factor-like helix-turn-helix DNA-binding protein</fullName>
    </submittedName>
</protein>
<keyword evidence="4" id="KW-0804">Transcription</keyword>
<comment type="caution">
    <text evidence="8">The sequence shown here is derived from an EMBL/GenBank/DDBJ whole genome shotgun (WGS) entry which is preliminary data.</text>
</comment>
<dbReference type="Gene3D" id="1.10.1740.10">
    <property type="match status" value="1"/>
</dbReference>
<dbReference type="InterPro" id="IPR014284">
    <property type="entry name" value="RNA_pol_sigma-70_dom"/>
</dbReference>
<evidence type="ECO:0000313" key="9">
    <source>
        <dbReference type="Proteomes" id="UP001501509"/>
    </source>
</evidence>
<dbReference type="Gene3D" id="1.10.10.10">
    <property type="entry name" value="Winged helix-like DNA-binding domain superfamily/Winged helix DNA-binding domain"/>
    <property type="match status" value="1"/>
</dbReference>
<evidence type="ECO:0000256" key="3">
    <source>
        <dbReference type="ARBA" id="ARBA00023082"/>
    </source>
</evidence>
<dbReference type="InterPro" id="IPR046531">
    <property type="entry name" value="DUF6596"/>
</dbReference>
<organism evidence="8 9">
    <name type="scientific">Actinomadura fulvescens</name>
    <dbReference type="NCBI Taxonomy" id="46160"/>
    <lineage>
        <taxon>Bacteria</taxon>
        <taxon>Bacillati</taxon>
        <taxon>Actinomycetota</taxon>
        <taxon>Actinomycetes</taxon>
        <taxon>Streptosporangiales</taxon>
        <taxon>Thermomonosporaceae</taxon>
        <taxon>Actinomadura</taxon>
    </lineage>
</organism>
<dbReference type="EMBL" id="BAAATD010000004">
    <property type="protein sequence ID" value="GAA2598392.1"/>
    <property type="molecule type" value="Genomic_DNA"/>
</dbReference>
<feature type="domain" description="RNA polymerase sigma factor 70 region 4 type 2" evidence="6">
    <location>
        <begin position="112"/>
        <end position="161"/>
    </location>
</feature>
<evidence type="ECO:0000259" key="5">
    <source>
        <dbReference type="Pfam" id="PF04542"/>
    </source>
</evidence>
<comment type="similarity">
    <text evidence="1">Belongs to the sigma-70 factor family. ECF subfamily.</text>
</comment>
<dbReference type="PANTHER" id="PTHR47756:SF2">
    <property type="entry name" value="BLL6612 PROTEIN"/>
    <property type="match status" value="1"/>
</dbReference>
<dbReference type="SUPFAM" id="SSF88946">
    <property type="entry name" value="Sigma2 domain of RNA polymerase sigma factors"/>
    <property type="match status" value="1"/>
</dbReference>
<evidence type="ECO:0000256" key="2">
    <source>
        <dbReference type="ARBA" id="ARBA00023015"/>
    </source>
</evidence>
<dbReference type="InterPro" id="IPR036388">
    <property type="entry name" value="WH-like_DNA-bd_sf"/>
</dbReference>
<dbReference type="Proteomes" id="UP001501509">
    <property type="component" value="Unassembled WGS sequence"/>
</dbReference>
<evidence type="ECO:0000259" key="7">
    <source>
        <dbReference type="Pfam" id="PF20239"/>
    </source>
</evidence>
<dbReference type="InterPro" id="IPR013324">
    <property type="entry name" value="RNA_pol_sigma_r3/r4-like"/>
</dbReference>
<keyword evidence="2" id="KW-0805">Transcription regulation</keyword>
<evidence type="ECO:0000259" key="6">
    <source>
        <dbReference type="Pfam" id="PF08281"/>
    </source>
</evidence>
<evidence type="ECO:0000256" key="1">
    <source>
        <dbReference type="ARBA" id="ARBA00010641"/>
    </source>
</evidence>
<keyword evidence="3" id="KW-0731">Sigma factor</keyword>